<evidence type="ECO:0000313" key="2">
    <source>
        <dbReference type="Proteomes" id="UP000294360"/>
    </source>
</evidence>
<dbReference type="EMBL" id="LR536450">
    <property type="protein sequence ID" value="VFU09261.1"/>
    <property type="molecule type" value="Genomic_DNA"/>
</dbReference>
<dbReference type="Proteomes" id="UP000294360">
    <property type="component" value="Chromosome"/>
</dbReference>
<dbReference type="AlphaFoldDB" id="A0A4U8Z1S8"/>
<name>A0A4U8Z1S8_METTU</name>
<accession>A0A4U8Z1S8</accession>
<evidence type="ECO:0000313" key="1">
    <source>
        <dbReference type="EMBL" id="VFU09261.1"/>
    </source>
</evidence>
<proteinExistence type="predicted"/>
<protein>
    <submittedName>
        <fullName evidence="1">Uncharacterized protein</fullName>
    </submittedName>
</protein>
<sequence length="67" mass="7925">MKLFLRPWRLGVECFVYPSTLKKAHFFRGVPQRTGESPDVDDSWLNSTLRSSVKACARHWSLWHVHR</sequence>
<gene>
    <name evidence="1" type="ORF">MTUNDRAET4_2368</name>
</gene>
<organism evidence="1 2">
    <name type="scientific">Methylocella tundrae</name>
    <dbReference type="NCBI Taxonomy" id="227605"/>
    <lineage>
        <taxon>Bacteria</taxon>
        <taxon>Pseudomonadati</taxon>
        <taxon>Pseudomonadota</taxon>
        <taxon>Alphaproteobacteria</taxon>
        <taxon>Hyphomicrobiales</taxon>
        <taxon>Beijerinckiaceae</taxon>
        <taxon>Methylocella</taxon>
    </lineage>
</organism>
<dbReference type="KEGG" id="mtun:MTUNDRAET4_2368"/>
<reference evidence="1 2" key="1">
    <citation type="submission" date="2019-03" db="EMBL/GenBank/DDBJ databases">
        <authorList>
            <person name="Kox A.R. M."/>
        </authorList>
    </citation>
    <scope>NUCLEOTIDE SEQUENCE [LARGE SCALE GENOMIC DNA]</scope>
    <source>
        <strain evidence="1">MTUNDRAET4 annotated genome</strain>
    </source>
</reference>